<evidence type="ECO:0000256" key="1">
    <source>
        <dbReference type="SAM" id="MobiDB-lite"/>
    </source>
</evidence>
<evidence type="ECO:0000313" key="2">
    <source>
        <dbReference type="EMBL" id="TKW06941.1"/>
    </source>
</evidence>
<feature type="region of interest" description="Disordered" evidence="1">
    <location>
        <begin position="16"/>
        <end position="71"/>
    </location>
</feature>
<reference evidence="2" key="1">
    <citation type="submission" date="2019-03" db="EMBL/GenBank/DDBJ databases">
        <title>WGS assembly of Setaria viridis.</title>
        <authorList>
            <person name="Huang P."/>
            <person name="Jenkins J."/>
            <person name="Grimwood J."/>
            <person name="Barry K."/>
            <person name="Healey A."/>
            <person name="Mamidi S."/>
            <person name="Sreedasyam A."/>
            <person name="Shu S."/>
            <person name="Feldman M."/>
            <person name="Wu J."/>
            <person name="Yu Y."/>
            <person name="Chen C."/>
            <person name="Johnson J."/>
            <person name="Rokhsar D."/>
            <person name="Baxter I."/>
            <person name="Schmutz J."/>
            <person name="Brutnell T."/>
            <person name="Kellogg E."/>
        </authorList>
    </citation>
    <scope>NUCLEOTIDE SEQUENCE [LARGE SCALE GENOMIC DNA]</scope>
</reference>
<name>A0A4U6TVT8_SETVI</name>
<dbReference type="Gramene" id="TKW06941">
    <property type="protein sequence ID" value="TKW06941"/>
    <property type="gene ID" value="SEVIR_7G274150v2"/>
</dbReference>
<dbReference type="AlphaFoldDB" id="A0A4U6TVT8"/>
<feature type="compositionally biased region" description="Basic residues" evidence="1">
    <location>
        <begin position="59"/>
        <end position="71"/>
    </location>
</feature>
<evidence type="ECO:0000313" key="3">
    <source>
        <dbReference type="Proteomes" id="UP000298652"/>
    </source>
</evidence>
<dbReference type="Proteomes" id="UP000298652">
    <property type="component" value="Chromosome 7"/>
</dbReference>
<gene>
    <name evidence="2" type="ORF">SEVIR_7G274150v2</name>
</gene>
<proteinExistence type="predicted"/>
<keyword evidence="3" id="KW-1185">Reference proteome</keyword>
<dbReference type="EMBL" id="CM016558">
    <property type="protein sequence ID" value="TKW06941.1"/>
    <property type="molecule type" value="Genomic_DNA"/>
</dbReference>
<organism evidence="2 3">
    <name type="scientific">Setaria viridis</name>
    <name type="common">Green bristlegrass</name>
    <name type="synonym">Setaria italica subsp. viridis</name>
    <dbReference type="NCBI Taxonomy" id="4556"/>
    <lineage>
        <taxon>Eukaryota</taxon>
        <taxon>Viridiplantae</taxon>
        <taxon>Streptophyta</taxon>
        <taxon>Embryophyta</taxon>
        <taxon>Tracheophyta</taxon>
        <taxon>Spermatophyta</taxon>
        <taxon>Magnoliopsida</taxon>
        <taxon>Liliopsida</taxon>
        <taxon>Poales</taxon>
        <taxon>Poaceae</taxon>
        <taxon>PACMAD clade</taxon>
        <taxon>Panicoideae</taxon>
        <taxon>Panicodae</taxon>
        <taxon>Paniceae</taxon>
        <taxon>Cenchrinae</taxon>
        <taxon>Setaria</taxon>
    </lineage>
</organism>
<protein>
    <submittedName>
        <fullName evidence="2">Uncharacterized protein</fullName>
    </submittedName>
</protein>
<accession>A0A4U6TVT8</accession>
<sequence>MDRRLVHDKYTTNFLCSSTTKPTPPDRHREPSAFMGIDPAPPPQHPLAMVQFSQGGSRAGRRSRGRRASRRAPWRWTEALIDLKSELPRWHPSCARA</sequence>